<name>A0A821NR91_9NEOP</name>
<dbReference type="Proteomes" id="UP000663880">
    <property type="component" value="Unassembled WGS sequence"/>
</dbReference>
<accession>A0A821NR91</accession>
<comment type="caution">
    <text evidence="1">The sequence shown here is derived from an EMBL/GenBank/DDBJ whole genome shotgun (WGS) entry which is preliminary data.</text>
</comment>
<evidence type="ECO:0000313" key="2">
    <source>
        <dbReference type="Proteomes" id="UP000663880"/>
    </source>
</evidence>
<proteinExistence type="predicted"/>
<protein>
    <submittedName>
        <fullName evidence="1">Uncharacterized protein</fullName>
    </submittedName>
</protein>
<reference evidence="1" key="1">
    <citation type="submission" date="2021-02" db="EMBL/GenBank/DDBJ databases">
        <authorList>
            <person name="Steward A R."/>
        </authorList>
    </citation>
    <scope>NUCLEOTIDE SEQUENCE</scope>
</reference>
<organism evidence="1 2">
    <name type="scientific">Pieris macdunnoughi</name>
    <dbReference type="NCBI Taxonomy" id="345717"/>
    <lineage>
        <taxon>Eukaryota</taxon>
        <taxon>Metazoa</taxon>
        <taxon>Ecdysozoa</taxon>
        <taxon>Arthropoda</taxon>
        <taxon>Hexapoda</taxon>
        <taxon>Insecta</taxon>
        <taxon>Pterygota</taxon>
        <taxon>Neoptera</taxon>
        <taxon>Endopterygota</taxon>
        <taxon>Lepidoptera</taxon>
        <taxon>Glossata</taxon>
        <taxon>Ditrysia</taxon>
        <taxon>Papilionoidea</taxon>
        <taxon>Pieridae</taxon>
        <taxon>Pierinae</taxon>
        <taxon>Pieris</taxon>
    </lineage>
</organism>
<sequence length="93" mass="10203">MPQLVSPTAANNPTRIMSIPKRVVFGGKTSSNASPHHSCSFRLTLRMQGAAGRGQRQLFASDQRAKPFKAKARGKFLVNLIHSALNFHSQKTD</sequence>
<gene>
    <name evidence="1" type="ORF">PMACD_LOCUS2805</name>
</gene>
<dbReference type="EMBL" id="CAJOBZ010000005">
    <property type="protein sequence ID" value="CAF4789463.1"/>
    <property type="molecule type" value="Genomic_DNA"/>
</dbReference>
<keyword evidence="2" id="KW-1185">Reference proteome</keyword>
<dbReference type="AlphaFoldDB" id="A0A821NR91"/>
<evidence type="ECO:0000313" key="1">
    <source>
        <dbReference type="EMBL" id="CAF4789463.1"/>
    </source>
</evidence>